<dbReference type="KEGG" id="ela:UCREL1_3706"/>
<dbReference type="AlphaFoldDB" id="M7SXJ8"/>
<feature type="transmembrane region" description="Helical" evidence="2">
    <location>
        <begin position="259"/>
        <end position="280"/>
    </location>
</feature>
<evidence type="ECO:0000313" key="4">
    <source>
        <dbReference type="Proteomes" id="UP000012174"/>
    </source>
</evidence>
<keyword evidence="2" id="KW-0472">Membrane</keyword>
<sequence length="292" mass="30555">MAALEPVLPTSSDASGRASFESQRHQYNGRHKTSSVFSNMRGSVDKNHADIPICLCSLVSGLCDSVAFNASSVFVSMQTGNTVFLALGTASLPSNVPLLWLRALCSIGAFILGVFVFSKATTATKRPTAKGTLAGNFGAQALLIFAAAALAQGGAAPSFRSLEAAEAMARAEEWDPRALAIVTLLAFGFGGQIVSSRQLGFNEVPTNVLTSLYCDLFSDPALLAPWAQNPKRNRRAAAAVLMLAGAVAGGWLSRSRAGLSAALWIGGVVKLGIAVAWAAWKVKDERVLVEGK</sequence>
<evidence type="ECO:0000313" key="3">
    <source>
        <dbReference type="EMBL" id="EMR69263.1"/>
    </source>
</evidence>
<organism evidence="3 4">
    <name type="scientific">Eutypa lata (strain UCR-EL1)</name>
    <name type="common">Grapevine dieback disease fungus</name>
    <name type="synonym">Eutypa armeniacae</name>
    <dbReference type="NCBI Taxonomy" id="1287681"/>
    <lineage>
        <taxon>Eukaryota</taxon>
        <taxon>Fungi</taxon>
        <taxon>Dikarya</taxon>
        <taxon>Ascomycota</taxon>
        <taxon>Pezizomycotina</taxon>
        <taxon>Sordariomycetes</taxon>
        <taxon>Xylariomycetidae</taxon>
        <taxon>Xylariales</taxon>
        <taxon>Diatrypaceae</taxon>
        <taxon>Eutypa</taxon>
    </lineage>
</organism>
<name>M7SXJ8_EUTLA</name>
<dbReference type="InterPro" id="IPR010699">
    <property type="entry name" value="DUF1275"/>
</dbReference>
<dbReference type="PANTHER" id="PTHR37488:SF7">
    <property type="entry name" value="DUF1275 DOMAIN PROTEIN"/>
    <property type="match status" value="1"/>
</dbReference>
<feature type="transmembrane region" description="Helical" evidence="2">
    <location>
        <begin position="99"/>
        <end position="117"/>
    </location>
</feature>
<reference evidence="4" key="1">
    <citation type="journal article" date="2013" name="Genome Announc.">
        <title>Draft genome sequence of the grapevine dieback fungus Eutypa lata UCR-EL1.</title>
        <authorList>
            <person name="Blanco-Ulate B."/>
            <person name="Rolshausen P.E."/>
            <person name="Cantu D."/>
        </authorList>
    </citation>
    <scope>NUCLEOTIDE SEQUENCE [LARGE SCALE GENOMIC DNA]</scope>
    <source>
        <strain evidence="4">UCR-EL1</strain>
    </source>
</reference>
<keyword evidence="2" id="KW-0812">Transmembrane</keyword>
<feature type="transmembrane region" description="Helical" evidence="2">
    <location>
        <begin position="236"/>
        <end position="253"/>
    </location>
</feature>
<dbReference type="eggNOG" id="ENOG502S0ZW">
    <property type="taxonomic scope" value="Eukaryota"/>
</dbReference>
<proteinExistence type="predicted"/>
<keyword evidence="4" id="KW-1185">Reference proteome</keyword>
<gene>
    <name evidence="3" type="ORF">UCREL1_3706</name>
</gene>
<dbReference type="Proteomes" id="UP000012174">
    <property type="component" value="Unassembled WGS sequence"/>
</dbReference>
<feature type="region of interest" description="Disordered" evidence="1">
    <location>
        <begin position="1"/>
        <end position="31"/>
    </location>
</feature>
<evidence type="ECO:0000256" key="1">
    <source>
        <dbReference type="SAM" id="MobiDB-lite"/>
    </source>
</evidence>
<feature type="transmembrane region" description="Helical" evidence="2">
    <location>
        <begin position="137"/>
        <end position="156"/>
    </location>
</feature>
<evidence type="ECO:0000256" key="2">
    <source>
        <dbReference type="SAM" id="Phobius"/>
    </source>
</evidence>
<dbReference type="PANTHER" id="PTHR37488">
    <property type="entry name" value="DUF1275 DOMAIN-CONTAINING PROTEIN"/>
    <property type="match status" value="1"/>
</dbReference>
<accession>M7SXJ8</accession>
<dbReference type="EMBL" id="KB706111">
    <property type="protein sequence ID" value="EMR69263.1"/>
    <property type="molecule type" value="Genomic_DNA"/>
</dbReference>
<dbReference type="HOGENOM" id="CLU_061825_0_0_1"/>
<protein>
    <submittedName>
        <fullName evidence="3">Putative duf1275 domain protein</fullName>
    </submittedName>
</protein>
<dbReference type="OMA" id="FQSAGGM"/>
<dbReference type="Pfam" id="PF06912">
    <property type="entry name" value="DUF1275"/>
    <property type="match status" value="1"/>
</dbReference>
<keyword evidence="2" id="KW-1133">Transmembrane helix</keyword>
<dbReference type="OrthoDB" id="5288586at2759"/>